<sequence>MGDVEPVPFGCAGSAVRPVLSPHAAGWSAVRPVGPGGLFDCTGCDSIGDFTLHLRPPRASLPVLYSQVRPWICRLPALHSPVCRYRLGAVCGCRVTLAADIQPERGRVDQRDKAGASIIDDVCHFLSFGQRICLQLHSGYAGGVVVNRRWSWLPLLTVLLLAGCDSSDQSLVLGKSVPAVELERFEGGRLQFPSALRGRMVLIHFCADWCALCRDELLGSELLYRRYRDQGLEVLAINLQQPRETVRSYLAGLDISYPVLLDSSGEMARRYGVSALPLVYLLDRQGRLYTRILGGASPDQLEQIIKRLL</sequence>
<organism evidence="2 3">
    <name type="scientific">Sedimenticola selenatireducens</name>
    <dbReference type="NCBI Taxonomy" id="191960"/>
    <lineage>
        <taxon>Bacteria</taxon>
        <taxon>Pseudomonadati</taxon>
        <taxon>Pseudomonadota</taxon>
        <taxon>Gammaproteobacteria</taxon>
        <taxon>Chromatiales</taxon>
        <taxon>Sedimenticolaceae</taxon>
        <taxon>Sedimenticola</taxon>
    </lineage>
</organism>
<gene>
    <name evidence="2" type="ORF">C0630_13015</name>
</gene>
<proteinExistence type="predicted"/>
<dbReference type="InterPro" id="IPR050553">
    <property type="entry name" value="Thioredoxin_ResA/DsbE_sf"/>
</dbReference>
<dbReference type="InterPro" id="IPR013766">
    <property type="entry name" value="Thioredoxin_domain"/>
</dbReference>
<evidence type="ECO:0000259" key="1">
    <source>
        <dbReference type="PROSITE" id="PS51352"/>
    </source>
</evidence>
<dbReference type="SUPFAM" id="SSF52833">
    <property type="entry name" value="Thioredoxin-like"/>
    <property type="match status" value="1"/>
</dbReference>
<dbReference type="GO" id="GO:0016209">
    <property type="term" value="F:antioxidant activity"/>
    <property type="evidence" value="ECO:0007669"/>
    <property type="project" value="InterPro"/>
</dbReference>
<dbReference type="PANTHER" id="PTHR42852">
    <property type="entry name" value="THIOL:DISULFIDE INTERCHANGE PROTEIN DSBE"/>
    <property type="match status" value="1"/>
</dbReference>
<accession>A0A2N6CUW5</accession>
<dbReference type="Pfam" id="PF00578">
    <property type="entry name" value="AhpC-TSA"/>
    <property type="match status" value="1"/>
</dbReference>
<dbReference type="EMBL" id="PKUN01000022">
    <property type="protein sequence ID" value="PLX60979.1"/>
    <property type="molecule type" value="Genomic_DNA"/>
</dbReference>
<dbReference type="GO" id="GO:0016491">
    <property type="term" value="F:oxidoreductase activity"/>
    <property type="evidence" value="ECO:0007669"/>
    <property type="project" value="InterPro"/>
</dbReference>
<dbReference type="Gene3D" id="3.40.30.10">
    <property type="entry name" value="Glutaredoxin"/>
    <property type="match status" value="1"/>
</dbReference>
<dbReference type="CDD" id="cd02966">
    <property type="entry name" value="TlpA_like_family"/>
    <property type="match status" value="1"/>
</dbReference>
<evidence type="ECO:0000313" key="2">
    <source>
        <dbReference type="EMBL" id="PLX60979.1"/>
    </source>
</evidence>
<protein>
    <recommendedName>
        <fullName evidence="1">Thioredoxin domain-containing protein</fullName>
    </recommendedName>
</protein>
<comment type="caution">
    <text evidence="2">The sequence shown here is derived from an EMBL/GenBank/DDBJ whole genome shotgun (WGS) entry which is preliminary data.</text>
</comment>
<dbReference type="InterPro" id="IPR000866">
    <property type="entry name" value="AhpC/TSA"/>
</dbReference>
<reference evidence="2 3" key="1">
    <citation type="submission" date="2017-11" db="EMBL/GenBank/DDBJ databases">
        <title>Genome-resolved metagenomics identifies genetic mobility, metabolic interactions, and unexpected diversity in perchlorate-reducing communities.</title>
        <authorList>
            <person name="Barnum T.P."/>
            <person name="Figueroa I.A."/>
            <person name="Carlstrom C.I."/>
            <person name="Lucas L.N."/>
            <person name="Engelbrektson A.L."/>
            <person name="Coates J.D."/>
        </authorList>
    </citation>
    <scope>NUCLEOTIDE SEQUENCE [LARGE SCALE GENOMIC DNA]</scope>
    <source>
        <strain evidence="2">BM301</strain>
    </source>
</reference>
<dbReference type="InterPro" id="IPR036249">
    <property type="entry name" value="Thioredoxin-like_sf"/>
</dbReference>
<dbReference type="Proteomes" id="UP000235015">
    <property type="component" value="Unassembled WGS sequence"/>
</dbReference>
<evidence type="ECO:0000313" key="3">
    <source>
        <dbReference type="Proteomes" id="UP000235015"/>
    </source>
</evidence>
<feature type="domain" description="Thioredoxin" evidence="1">
    <location>
        <begin position="171"/>
        <end position="309"/>
    </location>
</feature>
<dbReference type="PANTHER" id="PTHR42852:SF13">
    <property type="entry name" value="PROTEIN DIPZ"/>
    <property type="match status" value="1"/>
</dbReference>
<dbReference type="STRING" id="1111735.GCA_000428045_00061"/>
<dbReference type="PROSITE" id="PS51352">
    <property type="entry name" value="THIOREDOXIN_2"/>
    <property type="match status" value="1"/>
</dbReference>
<dbReference type="AlphaFoldDB" id="A0A2N6CUW5"/>
<name>A0A2N6CUW5_9GAMM</name>